<dbReference type="Proteomes" id="UP000485058">
    <property type="component" value="Unassembled WGS sequence"/>
</dbReference>
<evidence type="ECO:0000313" key="1">
    <source>
        <dbReference type="EMBL" id="GFH08839.1"/>
    </source>
</evidence>
<comment type="caution">
    <text evidence="1">The sequence shown here is derived from an EMBL/GenBank/DDBJ whole genome shotgun (WGS) entry which is preliminary data.</text>
</comment>
<reference evidence="1 2" key="1">
    <citation type="submission" date="2020-02" db="EMBL/GenBank/DDBJ databases">
        <title>Draft genome sequence of Haematococcus lacustris strain NIES-144.</title>
        <authorList>
            <person name="Morimoto D."/>
            <person name="Nakagawa S."/>
            <person name="Yoshida T."/>
            <person name="Sawayama S."/>
        </authorList>
    </citation>
    <scope>NUCLEOTIDE SEQUENCE [LARGE SCALE GENOMIC DNA]</scope>
    <source>
        <strain evidence="1 2">NIES-144</strain>
    </source>
</reference>
<accession>A0A699YRG6</accession>
<dbReference type="EMBL" id="BLLF01000188">
    <property type="protein sequence ID" value="GFH08839.1"/>
    <property type="molecule type" value="Genomic_DNA"/>
</dbReference>
<organism evidence="1 2">
    <name type="scientific">Haematococcus lacustris</name>
    <name type="common">Green alga</name>
    <name type="synonym">Haematococcus pluvialis</name>
    <dbReference type="NCBI Taxonomy" id="44745"/>
    <lineage>
        <taxon>Eukaryota</taxon>
        <taxon>Viridiplantae</taxon>
        <taxon>Chlorophyta</taxon>
        <taxon>core chlorophytes</taxon>
        <taxon>Chlorophyceae</taxon>
        <taxon>CS clade</taxon>
        <taxon>Chlamydomonadales</taxon>
        <taxon>Haematococcaceae</taxon>
        <taxon>Haematococcus</taxon>
    </lineage>
</organism>
<gene>
    <name evidence="1" type="ORF">HaLaN_03870</name>
</gene>
<sequence>MPKWEHADLASGLRHVYEELSSQPPIDAIPGIAQRLQAHVDAIKKLPDTKQNRVYDAALKVNTPQFALLADYCPTFARMHLSGGASLLHVLTRAPVGGSGRLQSTGVIGV</sequence>
<evidence type="ECO:0000313" key="2">
    <source>
        <dbReference type="Proteomes" id="UP000485058"/>
    </source>
</evidence>
<proteinExistence type="predicted"/>
<dbReference type="AlphaFoldDB" id="A0A699YRG6"/>
<protein>
    <submittedName>
        <fullName evidence="1">Uncharacterized protein</fullName>
    </submittedName>
</protein>
<keyword evidence="2" id="KW-1185">Reference proteome</keyword>
<name>A0A699YRG6_HAELA</name>